<dbReference type="Pfam" id="PF14871">
    <property type="entry name" value="GHL6"/>
    <property type="match status" value="1"/>
</dbReference>
<dbReference type="Gene3D" id="3.40.50.880">
    <property type="match status" value="1"/>
</dbReference>
<dbReference type="GO" id="GO:0005975">
    <property type="term" value="P:carbohydrate metabolic process"/>
    <property type="evidence" value="ECO:0007669"/>
    <property type="project" value="InterPro"/>
</dbReference>
<dbReference type="InterPro" id="IPR017853">
    <property type="entry name" value="GH"/>
</dbReference>
<keyword evidence="3" id="KW-1185">Reference proteome</keyword>
<name>A0A433JUT4_9MICO</name>
<dbReference type="AlphaFoldDB" id="A0A433JUT4"/>
<dbReference type="InterPro" id="IPR029062">
    <property type="entry name" value="Class_I_gatase-like"/>
</dbReference>
<dbReference type="SUPFAM" id="SSF51445">
    <property type="entry name" value="(Trans)glycosidases"/>
    <property type="match status" value="1"/>
</dbReference>
<dbReference type="GO" id="GO:0004565">
    <property type="term" value="F:beta-galactosidase activity"/>
    <property type="evidence" value="ECO:0007669"/>
    <property type="project" value="InterPro"/>
</dbReference>
<proteinExistence type="predicted"/>
<dbReference type="Pfam" id="PF08532">
    <property type="entry name" value="Glyco_hydro_42M"/>
    <property type="match status" value="1"/>
</dbReference>
<dbReference type="Gene3D" id="3.20.20.80">
    <property type="entry name" value="Glycosidases"/>
    <property type="match status" value="1"/>
</dbReference>
<comment type="caution">
    <text evidence="2">The sequence shown here is derived from an EMBL/GenBank/DDBJ whole genome shotgun (WGS) entry which is preliminary data.</text>
</comment>
<sequence>MASAAVRPGWWDRPFDMFQTNLREIDALLDVETVLDAVEDHGAGVWLLNVGGILSHYPTSLPFQTRNPLLDERPGGDLVGDAVMAAHARDTRLLARMDFSKVDARVADDHPEWCFRSPSGQRQTYEGLVSVCPSAGYYQERTLDILDEVLDRYPVDGFFFNWFGFNEVDYGGTVHGVCHCDACAEAFTAETGRASLPSFAGDDGYLEWKQFTARTIDRLTDTIRSHIADRAPDAGLILGRSADILFHEANNALGRALWPHATSESVSAFRVSQPEKPVLVNAVAFVDMPYRMASEQPEMFSQYLLQAISRGANPSTYIMGPTGGIDYACLPAARTVTRFHRDNAAIYDGLLPAADVGIVRPDPLAATGETHAASVSEFRGLFSGLLERHVAADVVPAEALSVVPLERFRVVVLPDLIELDAAAERALGAFVEAGGRVVATGRSGIRADGSTTPWLPGETQLAVEADADALKSSYVQVVESPVIEGSTLVPLRGRVHTLSWRPDTEQRHRIIAAAPYGPPEKAYGHVVGTEVGCAIARHGHGYAVQIPWTVGAAYRELGLTSIRDLAVDVVAEAVGQDGTVTVDTSEHVEVSVGRSRAGLVVHLLNQSGQRRNSMGPSVPVHGTTLRFPGSAAGGAEEIRVLAPGVESSAGTGSGHELPATVRTDGADLVVEIPEIADAAVVVIGPAHDEEGRHE</sequence>
<dbReference type="InterPro" id="IPR013738">
    <property type="entry name" value="Beta_galactosidase_Trimer"/>
</dbReference>
<evidence type="ECO:0000313" key="3">
    <source>
        <dbReference type="Proteomes" id="UP000274909"/>
    </source>
</evidence>
<evidence type="ECO:0000313" key="2">
    <source>
        <dbReference type="EMBL" id="RUR01990.1"/>
    </source>
</evidence>
<dbReference type="Proteomes" id="UP000274909">
    <property type="component" value="Unassembled WGS sequence"/>
</dbReference>
<accession>A0A433JUT4</accession>
<reference evidence="2 3" key="1">
    <citation type="submission" date="2018-12" db="EMBL/GenBank/DDBJ databases">
        <authorList>
            <person name="Li F."/>
        </authorList>
    </citation>
    <scope>NUCLEOTIDE SEQUENCE [LARGE SCALE GENOMIC DNA]</scope>
    <source>
        <strain evidence="2 3">EGI 6500705</strain>
    </source>
</reference>
<dbReference type="OrthoDB" id="9780891at2"/>
<dbReference type="EMBL" id="RZGZ01000002">
    <property type="protein sequence ID" value="RUR01990.1"/>
    <property type="molecule type" value="Genomic_DNA"/>
</dbReference>
<feature type="domain" description="Beta-galactosidase trimerisation" evidence="1">
    <location>
        <begin position="376"/>
        <end position="447"/>
    </location>
</feature>
<organism evidence="2 3">
    <name type="scientific">Labedella endophytica</name>
    <dbReference type="NCBI Taxonomy" id="1523160"/>
    <lineage>
        <taxon>Bacteria</taxon>
        <taxon>Bacillati</taxon>
        <taxon>Actinomycetota</taxon>
        <taxon>Actinomycetes</taxon>
        <taxon>Micrococcales</taxon>
        <taxon>Microbacteriaceae</taxon>
        <taxon>Labedella</taxon>
    </lineage>
</organism>
<dbReference type="InterPro" id="IPR028212">
    <property type="entry name" value="GHL6"/>
</dbReference>
<protein>
    <recommendedName>
        <fullName evidence="1">Beta-galactosidase trimerisation domain-containing protein</fullName>
    </recommendedName>
</protein>
<dbReference type="CDD" id="cd03143">
    <property type="entry name" value="A4_beta-galactosidase_middle_domain"/>
    <property type="match status" value="1"/>
</dbReference>
<dbReference type="SUPFAM" id="SSF52317">
    <property type="entry name" value="Class I glutamine amidotransferase-like"/>
    <property type="match status" value="1"/>
</dbReference>
<gene>
    <name evidence="2" type="ORF">ELQ94_05130</name>
</gene>
<evidence type="ECO:0000259" key="1">
    <source>
        <dbReference type="Pfam" id="PF08532"/>
    </source>
</evidence>